<evidence type="ECO:0000259" key="1">
    <source>
        <dbReference type="Pfam" id="PF04016"/>
    </source>
</evidence>
<evidence type="ECO:0000313" key="4">
    <source>
        <dbReference type="Proteomes" id="UP000507962"/>
    </source>
</evidence>
<dbReference type="Pfam" id="PF04016">
    <property type="entry name" value="DUF364"/>
    <property type="match status" value="1"/>
</dbReference>
<dbReference type="RefSeq" id="WP_180138709.1">
    <property type="nucleotide sequence ID" value="NZ_CAADHO010000002.1"/>
</dbReference>
<gene>
    <name evidence="3" type="ORF">MSL71_16730</name>
</gene>
<dbReference type="EMBL" id="CAADHO010000002">
    <property type="protein sequence ID" value="VFQ44029.1"/>
    <property type="molecule type" value="Genomic_DNA"/>
</dbReference>
<dbReference type="Proteomes" id="UP000507962">
    <property type="component" value="Unassembled WGS sequence"/>
</dbReference>
<protein>
    <submittedName>
        <fullName evidence="3">Putative heavy-metal chelation</fullName>
    </submittedName>
</protein>
<sequence>MQLIRNLSAHFSDKASRTIVTSVTIGLKYTAVTTDDGGIGLAWTDPSSLGCGKAGEYRDFEGLPATELLDLLQSGVPLHRTMALALVNALNYHEACGYPEDAGDGGWMDSFAIGPETRVAMVGFFRPLMKKFTARGASVEVLDDTQGVGDRPSFLQKLNGWAEVLLLTSTSILNRSTEELLAQLPRDMTRVIMLGPSTPVVPAAFAHLPVRILAGTVPEDQAAVVRAVRHGQGTPVIHRFSRKVCAPCSPSVHPG</sequence>
<keyword evidence="4" id="KW-1185">Reference proteome</keyword>
<dbReference type="Gene3D" id="3.40.50.11590">
    <property type="match status" value="1"/>
</dbReference>
<proteinExistence type="predicted"/>
<reference evidence="3 4" key="1">
    <citation type="submission" date="2019-03" db="EMBL/GenBank/DDBJ databases">
        <authorList>
            <person name="Nijsse B."/>
        </authorList>
    </citation>
    <scope>NUCLEOTIDE SEQUENCE [LARGE SCALE GENOMIC DNA]</scope>
    <source>
        <strain evidence="3">Desulfoluna butyratoxydans MSL71</strain>
    </source>
</reference>
<dbReference type="SUPFAM" id="SSF159713">
    <property type="entry name" value="Dhaf3308-like"/>
    <property type="match status" value="1"/>
</dbReference>
<organism evidence="3 4">
    <name type="scientific">Desulfoluna butyratoxydans</name>
    <dbReference type="NCBI Taxonomy" id="231438"/>
    <lineage>
        <taxon>Bacteria</taxon>
        <taxon>Pseudomonadati</taxon>
        <taxon>Thermodesulfobacteriota</taxon>
        <taxon>Desulfobacteria</taxon>
        <taxon>Desulfobacterales</taxon>
        <taxon>Desulfolunaceae</taxon>
        <taxon>Desulfoluna</taxon>
    </lineage>
</organism>
<dbReference type="InterPro" id="IPR025251">
    <property type="entry name" value="DUF4213"/>
</dbReference>
<dbReference type="AlphaFoldDB" id="A0A4U8YLK2"/>
<evidence type="ECO:0000313" key="3">
    <source>
        <dbReference type="EMBL" id="VFQ44029.1"/>
    </source>
</evidence>
<accession>A0A4U8YLK2</accession>
<name>A0A4U8YLK2_9BACT</name>
<dbReference type="InterPro" id="IPR007161">
    <property type="entry name" value="DUF364"/>
</dbReference>
<dbReference type="Gene3D" id="3.30.390.100">
    <property type="match status" value="1"/>
</dbReference>
<feature type="domain" description="Putative heavy-metal chelation" evidence="1">
    <location>
        <begin position="108"/>
        <end position="244"/>
    </location>
</feature>
<evidence type="ECO:0000259" key="2">
    <source>
        <dbReference type="Pfam" id="PF13938"/>
    </source>
</evidence>
<feature type="domain" description="DUF4213" evidence="2">
    <location>
        <begin position="11"/>
        <end position="90"/>
    </location>
</feature>
<dbReference type="Pfam" id="PF13938">
    <property type="entry name" value="DUF4213"/>
    <property type="match status" value="1"/>
</dbReference>